<feature type="compositionally biased region" description="Polar residues" evidence="1">
    <location>
        <begin position="1"/>
        <end position="19"/>
    </location>
</feature>
<dbReference type="GO" id="GO:0005829">
    <property type="term" value="C:cytosol"/>
    <property type="evidence" value="ECO:0007669"/>
    <property type="project" value="TreeGrafter"/>
</dbReference>
<reference evidence="2 3" key="1">
    <citation type="journal article" date="2012" name="J. Bacteriol.">
        <title>Complete genome sequence of Nocardia brasiliensis HUJEG-1.</title>
        <authorList>
            <person name="Vera-Cabrera L."/>
            <person name="Ortiz-Lopez R."/>
            <person name="Elizondo-Gonzalez R."/>
            <person name="Perez-Maya A.A."/>
            <person name="Ocampo-Candiani J."/>
        </authorList>
    </citation>
    <scope>NUCLEOTIDE SEQUENCE [LARGE SCALE GENOMIC DNA]</scope>
    <source>
        <strain evidence="3">ATCC 700358</strain>
    </source>
</reference>
<feature type="compositionally biased region" description="Polar residues" evidence="1">
    <location>
        <begin position="40"/>
        <end position="50"/>
    </location>
</feature>
<evidence type="ECO:0000256" key="1">
    <source>
        <dbReference type="SAM" id="MobiDB-lite"/>
    </source>
</evidence>
<dbReference type="InterPro" id="IPR050625">
    <property type="entry name" value="ParA/MinD_ATPase"/>
</dbReference>
<dbReference type="GO" id="GO:0009898">
    <property type="term" value="C:cytoplasmic side of plasma membrane"/>
    <property type="evidence" value="ECO:0007669"/>
    <property type="project" value="TreeGrafter"/>
</dbReference>
<evidence type="ECO:0000313" key="3">
    <source>
        <dbReference type="Proteomes" id="UP000006304"/>
    </source>
</evidence>
<keyword evidence="3" id="KW-1185">Reference proteome</keyword>
<dbReference type="GO" id="GO:0051782">
    <property type="term" value="P:negative regulation of cell division"/>
    <property type="evidence" value="ECO:0007669"/>
    <property type="project" value="TreeGrafter"/>
</dbReference>
<evidence type="ECO:0000313" key="2">
    <source>
        <dbReference type="EMBL" id="AFU02710.1"/>
    </source>
</evidence>
<dbReference type="KEGG" id="nbr:O3I_023775"/>
<sequence length="450" mass="47779">MDRTSNLNGSRNDQGQANSGYDAYFGGNPESTFGAPRLASNPQPSSNATAVTFEAPAPQPAPPPYRSEVTPIDDGQPENSPSVAPYGEEPPEPPQNWIASVPPPTQHRAPATPAPYIDYRDEPAPSSIEVLPAVLSSADLLAEIAASRRAQLRSNTGVRGALNKVGFRLGLSPAEQRTENRRGRIRRQLTSSYQISVVSVKGGAGRTTAVAALGSTFAALRPDRVVAIDANPGFGDLAARTRRHPYGLTLRDLAHGAQLDAFSAVSAYTSINSADLAVVACPWTPETTEALSGQEYAAGVEVLRRHYNLLLVDCGTGVLDSVTGTVLRSSDAVVVITPPTVGGVTGAVATLNWLNTHGLHHLAARSIVAISHHRPDKPVVDIEAIEQLFATVQRPTCQLPYDAHLAEGGEIDLRLLEKDALLAFEDLAAWLADGFPGYLLEGTEDMGGRW</sequence>
<dbReference type="Gene3D" id="3.40.50.300">
    <property type="entry name" value="P-loop containing nucleotide triphosphate hydrolases"/>
    <property type="match status" value="1"/>
</dbReference>
<dbReference type="Proteomes" id="UP000006304">
    <property type="component" value="Chromosome"/>
</dbReference>
<dbReference type="EMBL" id="CP003876">
    <property type="protein sequence ID" value="AFU02710.1"/>
    <property type="molecule type" value="Genomic_DNA"/>
</dbReference>
<accession>K0F0P1</accession>
<organism evidence="2 3">
    <name type="scientific">Nocardia brasiliensis (strain ATCC 700358 / HUJEG-1)</name>
    <dbReference type="NCBI Taxonomy" id="1133849"/>
    <lineage>
        <taxon>Bacteria</taxon>
        <taxon>Bacillati</taxon>
        <taxon>Actinomycetota</taxon>
        <taxon>Actinomycetes</taxon>
        <taxon>Mycobacteriales</taxon>
        <taxon>Nocardiaceae</taxon>
        <taxon>Nocardia</taxon>
    </lineage>
</organism>
<feature type="region of interest" description="Disordered" evidence="1">
    <location>
        <begin position="1"/>
        <end position="120"/>
    </location>
</feature>
<dbReference type="PANTHER" id="PTHR43384:SF14">
    <property type="entry name" value="ESX-1 SECRETION-ASSOCIATED PROTEIN ESPI"/>
    <property type="match status" value="1"/>
</dbReference>
<dbReference type="PANTHER" id="PTHR43384">
    <property type="entry name" value="SEPTUM SITE-DETERMINING PROTEIN MIND HOMOLOG, CHLOROPLASTIC-RELATED"/>
    <property type="match status" value="1"/>
</dbReference>
<evidence type="ECO:0008006" key="4">
    <source>
        <dbReference type="Google" id="ProtNLM"/>
    </source>
</evidence>
<name>K0F0P1_NOCB7</name>
<dbReference type="InterPro" id="IPR027417">
    <property type="entry name" value="P-loop_NTPase"/>
</dbReference>
<gene>
    <name evidence="2" type="ORF">O3I_023775</name>
</gene>
<dbReference type="eggNOG" id="COG0455">
    <property type="taxonomic scope" value="Bacteria"/>
</dbReference>
<protein>
    <recommendedName>
        <fullName evidence="4">AAA domain-containing protein</fullName>
    </recommendedName>
</protein>
<dbReference type="GO" id="GO:0016887">
    <property type="term" value="F:ATP hydrolysis activity"/>
    <property type="evidence" value="ECO:0007669"/>
    <property type="project" value="TreeGrafter"/>
</dbReference>
<dbReference type="SUPFAM" id="SSF52540">
    <property type="entry name" value="P-loop containing nucleoside triphosphate hydrolases"/>
    <property type="match status" value="1"/>
</dbReference>
<dbReference type="AlphaFoldDB" id="K0F0P1"/>
<dbReference type="HOGENOM" id="CLU_003609_4_1_11"/>
<dbReference type="GO" id="GO:0005524">
    <property type="term" value="F:ATP binding"/>
    <property type="evidence" value="ECO:0007669"/>
    <property type="project" value="TreeGrafter"/>
</dbReference>
<proteinExistence type="predicted"/>
<dbReference type="STRING" id="1133849.O3I_023775"/>